<evidence type="ECO:0000256" key="1">
    <source>
        <dbReference type="SAM" id="SignalP"/>
    </source>
</evidence>
<dbReference type="PANTHER" id="PTHR42754:SF1">
    <property type="entry name" value="LIPOPROTEIN"/>
    <property type="match status" value="1"/>
</dbReference>
<dbReference type="InterPro" id="IPR011047">
    <property type="entry name" value="Quinoprotein_ADH-like_sf"/>
</dbReference>
<evidence type="ECO:0000313" key="2">
    <source>
        <dbReference type="EMBL" id="TKJ36898.1"/>
    </source>
</evidence>
<dbReference type="SUPFAM" id="SSF50998">
    <property type="entry name" value="Quinoprotein alcohol dehydrogenase-like"/>
    <property type="match status" value="1"/>
</dbReference>
<protein>
    <recommendedName>
        <fullName evidence="4">Bulb-type lectin domain-containing protein</fullName>
    </recommendedName>
</protein>
<dbReference type="AlphaFoldDB" id="A0A532UPP1"/>
<sequence>MKITVWLNLGLLISINAFSQTAIIITAEKKAVILGDLSINVGSNTTGLTFFPPANPMGEQTVPLSNLSSIEFRTQPITSNDRKYRSGTITSVDGNQMQGFILVQDRFSDGGASDICIEGIDQITGQSVTYQLTENIDHIEFVHLIDPAALETMQTPQDQRIYYSGSHRVKLYDKNGKFVEDKILTVEVIAPAFIKPNEPARFEFRFLPEGYDDAEAAQKVYQAYHEQGPFGAKWPSSRPYPHIRIGDKSSRTWSFYPSICLITPQNSIVPDPVSVRWKTYFPVESPQWRDTTPFETDAIRYQWLESLSLDHPTSNLVSGLQKLAGELQSASHPGKMLGKEYDTHTYQIKGPYNLLENPVAAGLEHGVHSEATAHAIEMEVTFKEAGVNRMFAQLNMNLEIRDIEVIPGGVVSGDMRKPRLKGTGDVVRTIGFDVEVGNEEQEQIAEPEINKSNTWIKTFGGSGNDAGWCVKQTSDRGYIVTGSRSGDVYLIKTNASGTVQWSRTFGGNCRDFGFCVQQTSDGGYIIVGRTASYGAGDKDVYLIKTDASGTEQWSRAFGGSSYDMGNSVQQTSDGGYIITGTTWSYGDGGSDVYLIKTNCSGTEQWSRTFGGSSDDMGLSVQQTSDGGYIIAGHTESFGAGDTDAYLIRTDISGIVLWHRTFGGSERDESNCVQQTSDGGYIIVGNTRSYDTINGDIYLISTDVSGNEQWCKTFGWDMEEEGYSVQQTSNGGYIIVGNTKSYGTLIGDIYLISTDISGNEQWCKTFGGDEAEDGWSVQQTSDGGYIIVGFTHSYGAGKSDILLIKTDANGNVHTEAP</sequence>
<comment type="caution">
    <text evidence="2">The sequence shown here is derived from an EMBL/GenBank/DDBJ whole genome shotgun (WGS) entry which is preliminary data.</text>
</comment>
<reference evidence="2 3" key="1">
    <citation type="submission" date="2017-06" db="EMBL/GenBank/DDBJ databases">
        <title>Novel microbial phyla capable of carbon fixation and sulfur reduction in deep-sea sediments.</title>
        <authorList>
            <person name="Huang J."/>
            <person name="Baker B."/>
            <person name="Wang Y."/>
        </authorList>
    </citation>
    <scope>NUCLEOTIDE SEQUENCE [LARGE SCALE GENOMIC DNA]</scope>
    <source>
        <strain evidence="2">B3_LCP</strain>
    </source>
</reference>
<feature type="chain" id="PRO_5022052788" description="Bulb-type lectin domain-containing protein" evidence="1">
    <location>
        <begin position="20"/>
        <end position="816"/>
    </location>
</feature>
<dbReference type="EMBL" id="NJBN01000014">
    <property type="protein sequence ID" value="TKJ36898.1"/>
    <property type="molecule type" value="Genomic_DNA"/>
</dbReference>
<keyword evidence="1" id="KW-0732">Signal</keyword>
<feature type="signal peptide" evidence="1">
    <location>
        <begin position="1"/>
        <end position="19"/>
    </location>
</feature>
<dbReference type="Gene3D" id="2.80.10.50">
    <property type="match status" value="1"/>
</dbReference>
<evidence type="ECO:0008006" key="4">
    <source>
        <dbReference type="Google" id="ProtNLM"/>
    </source>
</evidence>
<dbReference type="Proteomes" id="UP000319619">
    <property type="component" value="Unassembled WGS sequence"/>
</dbReference>
<accession>A0A532UPP1</accession>
<organism evidence="2 3">
    <name type="scientific">candidate division LCP-89 bacterium B3_LCP</name>
    <dbReference type="NCBI Taxonomy" id="2012998"/>
    <lineage>
        <taxon>Bacteria</taxon>
        <taxon>Pseudomonadati</taxon>
        <taxon>Bacteria division LCP-89</taxon>
    </lineage>
</organism>
<proteinExistence type="predicted"/>
<evidence type="ECO:0000313" key="3">
    <source>
        <dbReference type="Proteomes" id="UP000319619"/>
    </source>
</evidence>
<gene>
    <name evidence="2" type="ORF">CEE37_14375</name>
</gene>
<name>A0A532UPP1_UNCL8</name>
<dbReference type="PANTHER" id="PTHR42754">
    <property type="entry name" value="ENDOGLUCANASE"/>
    <property type="match status" value="1"/>
</dbReference>